<feature type="region of interest" description="Disordered" evidence="1">
    <location>
        <begin position="29"/>
        <end position="95"/>
    </location>
</feature>
<name>C4J397_MAIZE</name>
<dbReference type="EMBL" id="BT085294">
    <property type="protein sequence ID" value="ACR35647.1"/>
    <property type="molecule type" value="mRNA"/>
</dbReference>
<feature type="compositionally biased region" description="Polar residues" evidence="1">
    <location>
        <begin position="29"/>
        <end position="44"/>
    </location>
</feature>
<proteinExistence type="evidence at transcript level"/>
<feature type="compositionally biased region" description="Low complexity" evidence="1">
    <location>
        <begin position="72"/>
        <end position="84"/>
    </location>
</feature>
<accession>C4J397</accession>
<reference evidence="2" key="1">
    <citation type="journal article" date="2009" name="PLoS Genet.">
        <title>Sequencing, mapping, and analysis of 27,455 maize full-length cDNAs.</title>
        <authorList>
            <person name="Soderlund C."/>
            <person name="Descour A."/>
            <person name="Kudrna D."/>
            <person name="Bomhoff M."/>
            <person name="Boyd L."/>
            <person name="Currie J."/>
            <person name="Angelova A."/>
            <person name="Collura K."/>
            <person name="Wissotski M."/>
            <person name="Ashley E."/>
            <person name="Morrow D."/>
            <person name="Fernandes J."/>
            <person name="Walbot V."/>
            <person name="Yu Y."/>
        </authorList>
    </citation>
    <scope>NUCLEOTIDE SEQUENCE</scope>
    <source>
        <strain evidence="2">B73</strain>
    </source>
</reference>
<dbReference type="AlphaFoldDB" id="C4J397"/>
<sequence length="95" mass="10199">MHALLCLKLLMTRREEQDNKLDSFLLSGYKTNDQSNMTPVAQQQKKTEAISLNGPHESHPSSRAAGEGRGSGSSASHRSSPSPRGGRGGRAPRAD</sequence>
<evidence type="ECO:0000256" key="1">
    <source>
        <dbReference type="SAM" id="MobiDB-lite"/>
    </source>
</evidence>
<organism evidence="2">
    <name type="scientific">Zea mays</name>
    <name type="common">Maize</name>
    <dbReference type="NCBI Taxonomy" id="4577"/>
    <lineage>
        <taxon>Eukaryota</taxon>
        <taxon>Viridiplantae</taxon>
        <taxon>Streptophyta</taxon>
        <taxon>Embryophyta</taxon>
        <taxon>Tracheophyta</taxon>
        <taxon>Spermatophyta</taxon>
        <taxon>Magnoliopsida</taxon>
        <taxon>Liliopsida</taxon>
        <taxon>Poales</taxon>
        <taxon>Poaceae</taxon>
        <taxon>PACMAD clade</taxon>
        <taxon>Panicoideae</taxon>
        <taxon>Andropogonodae</taxon>
        <taxon>Andropogoneae</taxon>
        <taxon>Tripsacinae</taxon>
        <taxon>Zea</taxon>
    </lineage>
</organism>
<reference evidence="2" key="2">
    <citation type="submission" date="2012-06" db="EMBL/GenBank/DDBJ databases">
        <authorList>
            <person name="Yu Y."/>
            <person name="Currie J."/>
            <person name="Lomeli R."/>
            <person name="Angelova A."/>
            <person name="Collura K."/>
            <person name="Wissotski M."/>
            <person name="Campos D."/>
            <person name="Kudrna D."/>
            <person name="Golser W."/>
            <person name="Ashely E."/>
            <person name="Descour A."/>
            <person name="Fernandes J."/>
            <person name="Soderlund C."/>
            <person name="Walbot V."/>
        </authorList>
    </citation>
    <scope>NUCLEOTIDE SEQUENCE</scope>
    <source>
        <strain evidence="2">B73</strain>
    </source>
</reference>
<protein>
    <submittedName>
        <fullName evidence="2">Uncharacterized protein</fullName>
    </submittedName>
</protein>
<evidence type="ECO:0000313" key="2">
    <source>
        <dbReference type="EMBL" id="ACR35647.1"/>
    </source>
</evidence>